<dbReference type="Pfam" id="PF01053">
    <property type="entry name" value="Cys_Met_Meta_PP"/>
    <property type="match status" value="1"/>
</dbReference>
<dbReference type="NCBIfam" id="NF004627">
    <property type="entry name" value="PRK05968.1"/>
    <property type="match status" value="1"/>
</dbReference>
<gene>
    <name evidence="4" type="ordered locus">Rleg2_4805</name>
</gene>
<organism evidence="4 5">
    <name type="scientific">Rhizobium leguminosarum bv. trifolii (strain WSM2304)</name>
    <dbReference type="NCBI Taxonomy" id="395492"/>
    <lineage>
        <taxon>Bacteria</taxon>
        <taxon>Pseudomonadati</taxon>
        <taxon>Pseudomonadota</taxon>
        <taxon>Alphaproteobacteria</taxon>
        <taxon>Hyphomicrobiales</taxon>
        <taxon>Rhizobiaceae</taxon>
        <taxon>Rhizobium/Agrobacterium group</taxon>
        <taxon>Rhizobium</taxon>
    </lineage>
</organism>
<dbReference type="CDD" id="cd00614">
    <property type="entry name" value="CGS_like"/>
    <property type="match status" value="1"/>
</dbReference>
<feature type="transmembrane region" description="Helical" evidence="3">
    <location>
        <begin position="283"/>
        <end position="307"/>
    </location>
</feature>
<dbReference type="InterPro" id="IPR015424">
    <property type="entry name" value="PyrdxlP-dep_Trfase"/>
</dbReference>
<dbReference type="Gene3D" id="3.90.1150.10">
    <property type="entry name" value="Aspartate Aminotransferase, domain 1"/>
    <property type="match status" value="1"/>
</dbReference>
<keyword evidence="3" id="KW-1133">Transmembrane helix</keyword>
<keyword evidence="2" id="KW-0663">Pyridoxal phosphate</keyword>
<dbReference type="InterPro" id="IPR015422">
    <property type="entry name" value="PyrdxlP-dep_Trfase_small"/>
</dbReference>
<reference evidence="4 5" key="1">
    <citation type="journal article" date="2010" name="Stand. Genomic Sci.">
        <title>Complete genome sequence of Rhizobium leguminosarum bv trifolii strain WSM2304, an effective microsymbiont of the South American clover Trifolium polymorphum.</title>
        <authorList>
            <person name="Reeve W."/>
            <person name="O'Hara G."/>
            <person name="Chain P."/>
            <person name="Ardley J."/>
            <person name="Brau L."/>
            <person name="Nandesena K."/>
            <person name="Tiwari R."/>
            <person name="Malfatti S."/>
            <person name="Kiss H."/>
            <person name="Lapidus A."/>
            <person name="Copeland A."/>
            <person name="Nolan M."/>
            <person name="Land M."/>
            <person name="Ivanova N."/>
            <person name="Mavromatis K."/>
            <person name="Markowitz V."/>
            <person name="Kyrpides N."/>
            <person name="Melino V."/>
            <person name="Denton M."/>
            <person name="Yates R."/>
            <person name="Howieson J."/>
        </authorList>
    </citation>
    <scope>NUCLEOTIDE SEQUENCE [LARGE SCALE GENOMIC DNA]</scope>
    <source>
        <strain evidence="4 5">WSM2304</strain>
    </source>
</reference>
<dbReference type="InterPro" id="IPR015421">
    <property type="entry name" value="PyrdxlP-dep_Trfase_major"/>
</dbReference>
<evidence type="ECO:0000313" key="5">
    <source>
        <dbReference type="Proteomes" id="UP000008330"/>
    </source>
</evidence>
<keyword evidence="5" id="KW-1185">Reference proteome</keyword>
<keyword evidence="4" id="KW-0456">Lyase</keyword>
<protein>
    <submittedName>
        <fullName evidence="4">MATE efflux family protein</fullName>
        <ecNumber evidence="4">4.4.1.8</ecNumber>
    </submittedName>
</protein>
<dbReference type="AlphaFoldDB" id="A0ABF7QV79"/>
<dbReference type="CDD" id="cd13143">
    <property type="entry name" value="MATE_MepA_like"/>
    <property type="match status" value="1"/>
</dbReference>
<feature type="transmembrane region" description="Helical" evidence="3">
    <location>
        <begin position="103"/>
        <end position="127"/>
    </location>
</feature>
<accession>A0ABF7QV79</accession>
<dbReference type="KEGG" id="rlt:Rleg2_4805"/>
<keyword evidence="4" id="KW-0614">Plasmid</keyword>
<evidence type="ECO:0000256" key="1">
    <source>
        <dbReference type="ARBA" id="ARBA00001933"/>
    </source>
</evidence>
<feature type="transmembrane region" description="Helical" evidence="3">
    <location>
        <begin position="176"/>
        <end position="199"/>
    </location>
</feature>
<dbReference type="Proteomes" id="UP000008330">
    <property type="component" value="Plasmid pRLG201"/>
</dbReference>
<sequence>MNDMSEMSGSLRKRRLAPEDLASPQLFRLLLRLGLPAMFGLSINAAHHTINMIFVGMIGEDQIAAIMIVLPILMLIAAFGEGIGVGVATEVGRLLGAGNRSRAGAIASISLVAGVGFGAASTIALLAFPDLLLFGATPALQPLAQRYLMIIAISVPLTMAQIILDFLAIAEGNARFSMWTLVACFALNMILDPIMIFGFGLGLQGVAIATILSQLVALSIYGAYHASRLGIVRLTLDWRLAEIRYLRSALAIGAPTTLTSLTTAGAIAILVSLASAYHGEAGIAGIGIALRLLAVGTLPVIGISLGAQSILSFAWGGGDMARVLSATRILTAVTTAVSGAYGLIALAFSEELASFFTNDAAVIAIAGQAIIATHLPLLLFGLRQTVLILFQAQGRPKAAIAIGLAQNGYLLFPLLVLLPPFFGFSGLLVAMFLASALTGLLSAVCLLRSLSALRQRTAGHPTSIPAFVHERMTMNQSINPHDLGAHAAADDLFTPVDPAAFNAVSPPIFQTSLFTYDSYEAMEDVFAGRTRNYIYSRGDNPTVREFELLVARLEGAEDGRAFSSGTAAITSTILSLVEAGDRVVAVRHLYNDVYRLLVKLLGRLGVGVDFVDPADHDEVRKALSGAKLLYLENPTSFVFELQDIAALSAMAKEAGVTTIIDNSWATPLFQKPIQHGVDIVIHAASKYLGGHSDTVAGVVVGSNEAIARINATSYPYVGAKLSPFEAWLLLRGMRTLRVRLKEHERSGLLLADRLKQHSAIARVRHPAFQDHPGRATLCGYAGLFAFDLNPDIDVARFVNSLRDIRLGVSWGGPETLVVPAKVALQIPDRMTSFIRFGVSEQTVRFAVGLEEPELLWNDLQQALHAARR</sequence>
<dbReference type="EMBL" id="CP001192">
    <property type="protein sequence ID" value="ACI58045.1"/>
    <property type="molecule type" value="Genomic_DNA"/>
</dbReference>
<feature type="transmembrane region" description="Helical" evidence="3">
    <location>
        <begin position="245"/>
        <end position="271"/>
    </location>
</feature>
<feature type="transmembrane region" description="Helical" evidence="3">
    <location>
        <begin position="424"/>
        <end position="447"/>
    </location>
</feature>
<dbReference type="InterPro" id="IPR002528">
    <property type="entry name" value="MATE_fam"/>
</dbReference>
<feature type="transmembrane region" description="Helical" evidence="3">
    <location>
        <begin position="21"/>
        <end position="43"/>
    </location>
</feature>
<evidence type="ECO:0000256" key="3">
    <source>
        <dbReference type="SAM" id="Phobius"/>
    </source>
</evidence>
<feature type="transmembrane region" description="Helical" evidence="3">
    <location>
        <begin position="398"/>
        <end position="418"/>
    </location>
</feature>
<name>A0ABF7QV79_RHILW</name>
<comment type="cofactor">
    <cofactor evidence="1">
        <name>pyridoxal 5'-phosphate</name>
        <dbReference type="ChEBI" id="CHEBI:597326"/>
    </cofactor>
</comment>
<evidence type="ECO:0000313" key="4">
    <source>
        <dbReference type="EMBL" id="ACI58045.1"/>
    </source>
</evidence>
<dbReference type="PANTHER" id="PTHR11808">
    <property type="entry name" value="TRANS-SULFURATION ENZYME FAMILY MEMBER"/>
    <property type="match status" value="1"/>
</dbReference>
<evidence type="ECO:0000256" key="2">
    <source>
        <dbReference type="ARBA" id="ARBA00022898"/>
    </source>
</evidence>
<proteinExistence type="predicted"/>
<dbReference type="SUPFAM" id="SSF53383">
    <property type="entry name" value="PLP-dependent transferases"/>
    <property type="match status" value="1"/>
</dbReference>
<dbReference type="InterPro" id="IPR045070">
    <property type="entry name" value="MATE_MepA-like"/>
</dbReference>
<geneLocation type="plasmid" evidence="4 5">
    <name>pRLG201</name>
</geneLocation>
<keyword evidence="3" id="KW-0472">Membrane</keyword>
<keyword evidence="3" id="KW-0812">Transmembrane</keyword>
<feature type="transmembrane region" description="Helical" evidence="3">
    <location>
        <begin position="328"/>
        <end position="348"/>
    </location>
</feature>
<feature type="transmembrane region" description="Helical" evidence="3">
    <location>
        <begin position="205"/>
        <end position="224"/>
    </location>
</feature>
<dbReference type="Pfam" id="PF01554">
    <property type="entry name" value="MatE"/>
    <property type="match status" value="2"/>
</dbReference>
<dbReference type="GO" id="GO:0016829">
    <property type="term" value="F:lyase activity"/>
    <property type="evidence" value="ECO:0007669"/>
    <property type="project" value="UniProtKB-KW"/>
</dbReference>
<dbReference type="Gene3D" id="3.40.640.10">
    <property type="entry name" value="Type I PLP-dependent aspartate aminotransferase-like (Major domain)"/>
    <property type="match status" value="1"/>
</dbReference>
<feature type="transmembrane region" description="Helical" evidence="3">
    <location>
        <begin position="360"/>
        <end position="382"/>
    </location>
</feature>
<dbReference type="NCBIfam" id="TIGR00797">
    <property type="entry name" value="matE"/>
    <property type="match status" value="1"/>
</dbReference>
<feature type="transmembrane region" description="Helical" evidence="3">
    <location>
        <begin position="147"/>
        <end position="169"/>
    </location>
</feature>
<dbReference type="EC" id="4.4.1.8" evidence="4"/>
<dbReference type="PANTHER" id="PTHR11808:SF80">
    <property type="entry name" value="CYSTATHIONINE GAMMA-LYASE"/>
    <property type="match status" value="1"/>
</dbReference>
<feature type="transmembrane region" description="Helical" evidence="3">
    <location>
        <begin position="63"/>
        <end position="91"/>
    </location>
</feature>
<dbReference type="FunFam" id="3.40.640.10:FF:000046">
    <property type="entry name" value="Cystathionine gamma-lyase"/>
    <property type="match status" value="1"/>
</dbReference>
<dbReference type="InterPro" id="IPR000277">
    <property type="entry name" value="Cys/Met-Metab_PyrdxlP-dep_enz"/>
</dbReference>